<dbReference type="AlphaFoldDB" id="A0AAW0DAK5"/>
<dbReference type="NCBIfam" id="TIGR00233">
    <property type="entry name" value="trpS"/>
    <property type="match status" value="1"/>
</dbReference>
<proteinExistence type="inferred from homology"/>
<reference evidence="11 12" key="1">
    <citation type="submission" date="2024-01" db="EMBL/GenBank/DDBJ databases">
        <title>A draft genome for a cacao thread blight-causing isolate of Paramarasmius palmivorus.</title>
        <authorList>
            <person name="Baruah I.K."/>
            <person name="Bukari Y."/>
            <person name="Amoako-Attah I."/>
            <person name="Meinhardt L.W."/>
            <person name="Bailey B.A."/>
            <person name="Cohen S.P."/>
        </authorList>
    </citation>
    <scope>NUCLEOTIDE SEQUENCE [LARGE SCALE GENOMIC DNA]</scope>
    <source>
        <strain evidence="11 12">GH-12</strain>
    </source>
</reference>
<dbReference type="GO" id="GO:0005524">
    <property type="term" value="F:ATP binding"/>
    <property type="evidence" value="ECO:0007669"/>
    <property type="project" value="UniProtKB-KW"/>
</dbReference>
<comment type="similarity">
    <text evidence="2">Belongs to the class-I aminoacyl-tRNA synthetase family.</text>
</comment>
<dbReference type="GO" id="GO:0070183">
    <property type="term" value="P:mitochondrial tryptophanyl-tRNA aminoacylation"/>
    <property type="evidence" value="ECO:0007669"/>
    <property type="project" value="TreeGrafter"/>
</dbReference>
<dbReference type="PRINTS" id="PR01039">
    <property type="entry name" value="TRNASYNTHTRP"/>
</dbReference>
<feature type="domain" description="SET" evidence="10">
    <location>
        <begin position="431"/>
        <end position="607"/>
    </location>
</feature>
<evidence type="ECO:0000256" key="1">
    <source>
        <dbReference type="ARBA" id="ARBA00004173"/>
    </source>
</evidence>
<keyword evidence="4 11" id="KW-0436">Ligase</keyword>
<dbReference type="Gene3D" id="3.40.50.620">
    <property type="entry name" value="HUPs"/>
    <property type="match status" value="1"/>
</dbReference>
<evidence type="ECO:0000313" key="11">
    <source>
        <dbReference type="EMBL" id="KAK7049240.1"/>
    </source>
</evidence>
<comment type="caution">
    <text evidence="11">The sequence shown here is derived from an EMBL/GenBank/DDBJ whole genome shotgun (WGS) entry which is preliminary data.</text>
</comment>
<evidence type="ECO:0000313" key="12">
    <source>
        <dbReference type="Proteomes" id="UP001383192"/>
    </source>
</evidence>
<keyword evidence="8" id="KW-0030">Aminoacyl-tRNA synthetase</keyword>
<dbReference type="InterPro" id="IPR002306">
    <property type="entry name" value="Trp-tRNA-ligase"/>
</dbReference>
<dbReference type="GO" id="GO:0005759">
    <property type="term" value="C:mitochondrial matrix"/>
    <property type="evidence" value="ECO:0007669"/>
    <property type="project" value="TreeGrafter"/>
</dbReference>
<protein>
    <recommendedName>
        <fullName evidence="3">tryptophan--tRNA ligase</fullName>
        <ecNumber evidence="3">6.1.1.2</ecNumber>
    </recommendedName>
    <alternativeName>
        <fullName evidence="9">Tryptophanyl-tRNA synthetase</fullName>
    </alternativeName>
</protein>
<dbReference type="EC" id="6.1.1.2" evidence="3"/>
<keyword evidence="7" id="KW-0648">Protein biosynthesis</keyword>
<dbReference type="InterPro" id="IPR046341">
    <property type="entry name" value="SET_dom_sf"/>
</dbReference>
<name>A0AAW0DAK5_9AGAR</name>
<dbReference type="InterPro" id="IPR001214">
    <property type="entry name" value="SET_dom"/>
</dbReference>
<dbReference type="Pfam" id="PF00579">
    <property type="entry name" value="tRNA-synt_1b"/>
    <property type="match status" value="1"/>
</dbReference>
<dbReference type="EMBL" id="JAYKXP010000017">
    <property type="protein sequence ID" value="KAK7049240.1"/>
    <property type="molecule type" value="Genomic_DNA"/>
</dbReference>
<dbReference type="PANTHER" id="PTHR43766:SF1">
    <property type="entry name" value="TRYPTOPHAN--TRNA LIGASE, MITOCHONDRIAL"/>
    <property type="match status" value="1"/>
</dbReference>
<dbReference type="SMART" id="SM00317">
    <property type="entry name" value="SET"/>
    <property type="match status" value="1"/>
</dbReference>
<keyword evidence="12" id="KW-1185">Reference proteome</keyword>
<evidence type="ECO:0000256" key="4">
    <source>
        <dbReference type="ARBA" id="ARBA00022598"/>
    </source>
</evidence>
<evidence type="ECO:0000256" key="8">
    <source>
        <dbReference type="ARBA" id="ARBA00023146"/>
    </source>
</evidence>
<keyword evidence="6" id="KW-0067">ATP-binding</keyword>
<dbReference type="FunFam" id="1.10.240.10:FF:000002">
    <property type="entry name" value="Tryptophan--tRNA ligase"/>
    <property type="match status" value="1"/>
</dbReference>
<dbReference type="InterPro" id="IPR050203">
    <property type="entry name" value="Trp-tRNA_synthetase"/>
</dbReference>
<dbReference type="Proteomes" id="UP001383192">
    <property type="component" value="Unassembled WGS sequence"/>
</dbReference>
<evidence type="ECO:0000256" key="9">
    <source>
        <dbReference type="ARBA" id="ARBA00030268"/>
    </source>
</evidence>
<dbReference type="PANTHER" id="PTHR43766">
    <property type="entry name" value="TRYPTOPHAN--TRNA LIGASE, MITOCHONDRIAL"/>
    <property type="match status" value="1"/>
</dbReference>
<gene>
    <name evidence="11" type="primary">MSW1</name>
    <name evidence="11" type="ORF">VNI00_005841</name>
</gene>
<organism evidence="11 12">
    <name type="scientific">Paramarasmius palmivorus</name>
    <dbReference type="NCBI Taxonomy" id="297713"/>
    <lineage>
        <taxon>Eukaryota</taxon>
        <taxon>Fungi</taxon>
        <taxon>Dikarya</taxon>
        <taxon>Basidiomycota</taxon>
        <taxon>Agaricomycotina</taxon>
        <taxon>Agaricomycetes</taxon>
        <taxon>Agaricomycetidae</taxon>
        <taxon>Agaricales</taxon>
        <taxon>Marasmiineae</taxon>
        <taxon>Marasmiaceae</taxon>
        <taxon>Paramarasmius</taxon>
    </lineage>
</organism>
<sequence length="780" mass="88685">MCLGNYLGALSNWVTLQEESDPGDELLFTIVGWHALTLPQNPKQLKESRMDMLAVLLAIGIDPNRSIVFHQDHNPAHTELAWILNCITPMGKLRRMTTWKSRLAASQSMHDNYEVDETSLNAGLFTYPVLQAADILVYRATHVPVGEDQTQHLELCRDLADQFNRTFKVEGQGPLFPLPVQLSTPSKRILSLRDPTSKMSKSHPDVSSRILLTDTDAEIASKIRSAVTDSISGITYDPENRPGTSNLLTILAACRKQSVDITARDYEASNHGALKRDVTEAVQEMLKGPREEFRRLRQDEDHLDSVARTGALRAHNLTTETMRRVRERIGAAAEKAWGSEDFENFKLSHGVVEEAGRPEGYSVPEMSWVNHDALYNDYDDFQMVYTTQPSIFLDTTLEKYPDGWTECLISGYAKREITETPGFPQPIARPPETRHRITECENGEGLGMFAAVDMKMGDLILSERAFMISPVAARVTIKCPTRFTEEQKRQALLHEREKQVQMMFDRMPQDFQRDFLALYNSHKQDGSGPITGIIRTNGFGIDGLEDPVPPGAHPYTGIYSGVFNDLSRLNHSCRPNTIRTWDMASFSLRLFAARDIKKDEELFTQYTEILSPPEERQQDLAPFGFRCSCPSCKNPLLSLSRRLEVIQSTPSPMQLVAWLMDYDLPDDYLVNRSLRQLELIQEEGLETTKFHVRHLRFLFVVYCALGDAKRSLAYLDKYERLEIARKGKRGFPGSPVSVILNSPMWNRRNILKSSMERLQLKEHWASLASKTFKSKSRNHK</sequence>
<evidence type="ECO:0000256" key="5">
    <source>
        <dbReference type="ARBA" id="ARBA00022741"/>
    </source>
</evidence>
<evidence type="ECO:0000259" key="10">
    <source>
        <dbReference type="PROSITE" id="PS50280"/>
    </source>
</evidence>
<dbReference type="Gene3D" id="1.10.240.10">
    <property type="entry name" value="Tyrosyl-Transfer RNA Synthetase"/>
    <property type="match status" value="1"/>
</dbReference>
<evidence type="ECO:0000256" key="6">
    <source>
        <dbReference type="ARBA" id="ARBA00022840"/>
    </source>
</evidence>
<dbReference type="InterPro" id="IPR014729">
    <property type="entry name" value="Rossmann-like_a/b/a_fold"/>
</dbReference>
<dbReference type="GO" id="GO:0004830">
    <property type="term" value="F:tryptophan-tRNA ligase activity"/>
    <property type="evidence" value="ECO:0007669"/>
    <property type="project" value="UniProtKB-EC"/>
</dbReference>
<evidence type="ECO:0000256" key="3">
    <source>
        <dbReference type="ARBA" id="ARBA00013161"/>
    </source>
</evidence>
<dbReference type="Pfam" id="PF00856">
    <property type="entry name" value="SET"/>
    <property type="match status" value="1"/>
</dbReference>
<dbReference type="Gene3D" id="2.170.270.10">
    <property type="entry name" value="SET domain"/>
    <property type="match status" value="1"/>
</dbReference>
<keyword evidence="5" id="KW-0547">Nucleotide-binding</keyword>
<dbReference type="SUPFAM" id="SSF52374">
    <property type="entry name" value="Nucleotidylyl transferase"/>
    <property type="match status" value="1"/>
</dbReference>
<dbReference type="SUPFAM" id="SSF82199">
    <property type="entry name" value="SET domain"/>
    <property type="match status" value="1"/>
</dbReference>
<accession>A0AAW0DAK5</accession>
<comment type="subcellular location">
    <subcellularLocation>
        <location evidence="1">Mitochondrion</location>
    </subcellularLocation>
</comment>
<dbReference type="CDD" id="cd00806">
    <property type="entry name" value="TrpRS_core"/>
    <property type="match status" value="1"/>
</dbReference>
<evidence type="ECO:0000256" key="7">
    <source>
        <dbReference type="ARBA" id="ARBA00022917"/>
    </source>
</evidence>
<evidence type="ECO:0000256" key="2">
    <source>
        <dbReference type="ARBA" id="ARBA00005594"/>
    </source>
</evidence>
<dbReference type="InterPro" id="IPR002305">
    <property type="entry name" value="aa-tRNA-synth_Ic"/>
</dbReference>
<dbReference type="CDD" id="cd20071">
    <property type="entry name" value="SET_SMYD"/>
    <property type="match status" value="1"/>
</dbReference>
<dbReference type="PROSITE" id="PS50280">
    <property type="entry name" value="SET"/>
    <property type="match status" value="1"/>
</dbReference>